<protein>
    <submittedName>
        <fullName evidence="2">Skp1-related protein</fullName>
    </submittedName>
</protein>
<sequence length="136" mass="15170">MAHTLSVLSGDNEKFDLDYDVVKQSEFLSGFLTGDGIDTQLEDMNSKDPIVLPNCNSNILKLVITWCNFHKNDPLHHDEGEAREKRTDDIPSWDAEFLKVEQGTLFELILAANYLGIKGLLDVTCNTVANTIKGKS</sequence>
<dbReference type="Proteomes" id="UP000095286">
    <property type="component" value="Unplaced"/>
</dbReference>
<organism evidence="1 2">
    <name type="scientific">Rhabditophanes sp. KR3021</name>
    <dbReference type="NCBI Taxonomy" id="114890"/>
    <lineage>
        <taxon>Eukaryota</taxon>
        <taxon>Metazoa</taxon>
        <taxon>Ecdysozoa</taxon>
        <taxon>Nematoda</taxon>
        <taxon>Chromadorea</taxon>
        <taxon>Rhabditida</taxon>
        <taxon>Tylenchina</taxon>
        <taxon>Panagrolaimomorpha</taxon>
        <taxon>Strongyloidoidea</taxon>
        <taxon>Alloionematidae</taxon>
        <taxon>Rhabditophanes</taxon>
    </lineage>
</organism>
<dbReference type="WBParaSite" id="RSKR_0000080000.1">
    <property type="protein sequence ID" value="RSKR_0000080000.1"/>
    <property type="gene ID" value="RSKR_0000080000"/>
</dbReference>
<evidence type="ECO:0000313" key="2">
    <source>
        <dbReference type="WBParaSite" id="RSKR_0000080000.1"/>
    </source>
</evidence>
<proteinExistence type="predicted"/>
<evidence type="ECO:0000313" key="1">
    <source>
        <dbReference type="Proteomes" id="UP000095286"/>
    </source>
</evidence>
<reference evidence="2" key="1">
    <citation type="submission" date="2016-11" db="UniProtKB">
        <authorList>
            <consortium name="WormBaseParasite"/>
        </authorList>
    </citation>
    <scope>IDENTIFICATION</scope>
    <source>
        <strain evidence="2">KR3021</strain>
    </source>
</reference>
<accession>A0AC35TIG3</accession>
<name>A0AC35TIG3_9BILA</name>